<accession>A0ABR2PUD3</accession>
<feature type="coiled-coil region" evidence="1">
    <location>
        <begin position="5"/>
        <end position="42"/>
    </location>
</feature>
<organism evidence="2 3">
    <name type="scientific">Hibiscus sabdariffa</name>
    <name type="common">roselle</name>
    <dbReference type="NCBI Taxonomy" id="183260"/>
    <lineage>
        <taxon>Eukaryota</taxon>
        <taxon>Viridiplantae</taxon>
        <taxon>Streptophyta</taxon>
        <taxon>Embryophyta</taxon>
        <taxon>Tracheophyta</taxon>
        <taxon>Spermatophyta</taxon>
        <taxon>Magnoliopsida</taxon>
        <taxon>eudicotyledons</taxon>
        <taxon>Gunneridae</taxon>
        <taxon>Pentapetalae</taxon>
        <taxon>rosids</taxon>
        <taxon>malvids</taxon>
        <taxon>Malvales</taxon>
        <taxon>Malvaceae</taxon>
        <taxon>Malvoideae</taxon>
        <taxon>Hibiscus</taxon>
    </lineage>
</organism>
<dbReference type="Proteomes" id="UP001396334">
    <property type="component" value="Unassembled WGS sequence"/>
</dbReference>
<name>A0ABR2PUD3_9ROSI</name>
<proteinExistence type="predicted"/>
<reference evidence="2 3" key="1">
    <citation type="journal article" date="2024" name="G3 (Bethesda)">
        <title>Genome assembly of Hibiscus sabdariffa L. provides insights into metabolisms of medicinal natural products.</title>
        <authorList>
            <person name="Kim T."/>
        </authorList>
    </citation>
    <scope>NUCLEOTIDE SEQUENCE [LARGE SCALE GENOMIC DNA]</scope>
    <source>
        <strain evidence="2">TK-2024</strain>
        <tissue evidence="2">Old leaves</tissue>
    </source>
</reference>
<protein>
    <submittedName>
        <fullName evidence="2">Uncharacterized protein</fullName>
    </submittedName>
</protein>
<comment type="caution">
    <text evidence="2">The sequence shown here is derived from an EMBL/GenBank/DDBJ whole genome shotgun (WGS) entry which is preliminary data.</text>
</comment>
<keyword evidence="3" id="KW-1185">Reference proteome</keyword>
<evidence type="ECO:0000313" key="3">
    <source>
        <dbReference type="Proteomes" id="UP001396334"/>
    </source>
</evidence>
<dbReference type="EMBL" id="JBBPBN010000051">
    <property type="protein sequence ID" value="KAK8991831.1"/>
    <property type="molecule type" value="Genomic_DNA"/>
</dbReference>
<evidence type="ECO:0000313" key="2">
    <source>
        <dbReference type="EMBL" id="KAK8991831.1"/>
    </source>
</evidence>
<evidence type="ECO:0000256" key="1">
    <source>
        <dbReference type="SAM" id="Coils"/>
    </source>
</evidence>
<keyword evidence="1" id="KW-0175">Coiled coil</keyword>
<sequence>MEDRIDELEKQMEDIQGEIVQVKDLLNQLQDWMKKKDEKDTEILRQLKDKSTFLTDSPVVAENIDDPGYVDRSEVVQCRKETHPKRLELHVFFGDNPCEWLHRAEQYFHFTGTGDKDNLEAAMCLDGRVPDSQLSLVKFEILFEEQQGCN</sequence>
<gene>
    <name evidence="2" type="ORF">V6N11_044731</name>
</gene>